<reference evidence="1" key="1">
    <citation type="submission" date="2009-08" db="EMBL/GenBank/DDBJ databases">
        <authorList>
            <person name="Weinstock G."/>
            <person name="Sodergren E."/>
            <person name="Clifton S."/>
            <person name="Fulton L."/>
            <person name="Fulton B."/>
            <person name="Courtney L."/>
            <person name="Fronick C."/>
            <person name="Harrison M."/>
            <person name="Strong C."/>
            <person name="Farmer C."/>
            <person name="Delahaunty K."/>
            <person name="Markovic C."/>
            <person name="Hall O."/>
            <person name="Minx P."/>
            <person name="Tomlinson C."/>
            <person name="Mitreva M."/>
            <person name="Nelson J."/>
            <person name="Hou S."/>
            <person name="Wollam A."/>
            <person name="Pepin K.H."/>
            <person name="Johnson M."/>
            <person name="Bhonagiri V."/>
            <person name="Nash W.E."/>
            <person name="Warren W."/>
            <person name="Chinwalla A."/>
            <person name="Mardis E.R."/>
            <person name="Wilson R.K."/>
        </authorList>
    </citation>
    <scope>NUCLEOTIDE SEQUENCE [LARGE SCALE GENOMIC DNA]</scope>
    <source>
        <strain evidence="1">A2-165</strain>
    </source>
</reference>
<protein>
    <submittedName>
        <fullName evidence="1">Uncharacterized protein</fullName>
    </submittedName>
</protein>
<dbReference type="Proteomes" id="UP000004619">
    <property type="component" value="Unassembled WGS sequence"/>
</dbReference>
<organism evidence="1 2">
    <name type="scientific">Faecalibacterium duncaniae (strain DSM 17677 / JCM 31915 / A2-165)</name>
    <name type="common">Faecalibacterium prausnitzii</name>
    <dbReference type="NCBI Taxonomy" id="411483"/>
    <lineage>
        <taxon>Bacteria</taxon>
        <taxon>Bacillati</taxon>
        <taxon>Bacillota</taxon>
        <taxon>Clostridia</taxon>
        <taxon>Eubacteriales</taxon>
        <taxon>Oscillospiraceae</taxon>
        <taxon>Faecalibacterium</taxon>
    </lineage>
</organism>
<sequence length="75" mass="8424">MLGRINIVSSSLIWRIILVMLTCRDQQAAAYKGSRKINRPSTHPIHFVADSPDKIIAALRFANAVHPQTLLMVRT</sequence>
<comment type="caution">
    <text evidence="1">The sequence shown here is derived from an EMBL/GenBank/DDBJ whole genome shotgun (WGS) entry which is preliminary data.</text>
</comment>
<gene>
    <name evidence="1" type="ORF">FAEPRAA2165_03206</name>
</gene>
<dbReference type="STRING" id="411483.FAEPRAA2165_03206"/>
<evidence type="ECO:0000313" key="1">
    <source>
        <dbReference type="EMBL" id="EEU95227.1"/>
    </source>
</evidence>
<name>C7HA51_FAED2</name>
<accession>C7HA51</accession>
<keyword evidence="2" id="KW-1185">Reference proteome</keyword>
<evidence type="ECO:0000313" key="2">
    <source>
        <dbReference type="Proteomes" id="UP000004619"/>
    </source>
</evidence>
<dbReference type="AlphaFoldDB" id="C7HA51"/>
<dbReference type="HOGENOM" id="CLU_2665673_0_0_9"/>
<proteinExistence type="predicted"/>
<dbReference type="EMBL" id="ACOP02000085">
    <property type="protein sequence ID" value="EEU95227.1"/>
    <property type="molecule type" value="Genomic_DNA"/>
</dbReference>